<dbReference type="AlphaFoldDB" id="A0A2R7YA20"/>
<sequence length="167" mass="17541">MFKLLNGKKGFLAIALMMAGIIGLAFESQYYTWTASYSINPLATSIVDITIPDTSGATSGTYVPTSPIATISVPSRKTVNVHFMVTSFNASALADDYYSLDVTFTLGTVGSQTMHIVVNGAPGTTLDVSINGVGGGSYDLYVTVDYWTGAVTDTVGGSFTVNTYAVE</sequence>
<reference evidence="1 2" key="1">
    <citation type="submission" date="2017-04" db="EMBL/GenBank/DDBJ databases">
        <title>Draft Aigarchaeota genome from a New Zealand hot spring.</title>
        <authorList>
            <person name="Reysenbach A.-L."/>
            <person name="Donaho J.A."/>
            <person name="Gerhart J."/>
            <person name="Kelley J.F."/>
            <person name="Kouba K."/>
            <person name="Podar M."/>
            <person name="Stott M."/>
        </authorList>
    </citation>
    <scope>NUCLEOTIDE SEQUENCE [LARGE SCALE GENOMIC DNA]</scope>
    <source>
        <strain evidence="1">NZ13_MG1</strain>
    </source>
</reference>
<protein>
    <submittedName>
        <fullName evidence="1">Uncharacterized protein</fullName>
    </submittedName>
</protein>
<gene>
    <name evidence="1" type="ORF">B9J98_00640</name>
</gene>
<accession>A0A2R7YA20</accession>
<dbReference type="Proteomes" id="UP000244066">
    <property type="component" value="Unassembled WGS sequence"/>
</dbReference>
<proteinExistence type="predicted"/>
<dbReference type="EMBL" id="NDWU01000001">
    <property type="protein sequence ID" value="PUA34384.1"/>
    <property type="molecule type" value="Genomic_DNA"/>
</dbReference>
<evidence type="ECO:0000313" key="1">
    <source>
        <dbReference type="EMBL" id="PUA34384.1"/>
    </source>
</evidence>
<organism evidence="1 2">
    <name type="scientific">Candidatus Terraquivivens tikiterensis</name>
    <dbReference type="NCBI Taxonomy" id="1980982"/>
    <lineage>
        <taxon>Archaea</taxon>
        <taxon>Nitrososphaerota</taxon>
        <taxon>Candidatus Wolframiiraptoraceae</taxon>
        <taxon>Candidatus Terraquivivens</taxon>
    </lineage>
</organism>
<name>A0A2R7YA20_9ARCH</name>
<comment type="caution">
    <text evidence="1">The sequence shown here is derived from an EMBL/GenBank/DDBJ whole genome shotgun (WGS) entry which is preliminary data.</text>
</comment>
<evidence type="ECO:0000313" key="2">
    <source>
        <dbReference type="Proteomes" id="UP000244066"/>
    </source>
</evidence>